<gene>
    <name evidence="1" type="primary">cas6e</name>
    <name evidence="1" type="ORF">U7230_09550</name>
</gene>
<sequence length="216" mass="24957">MYLSKLCLNPRHPLARRDISNPYEMHSTLSWVFEECEVRRFLWRLERGRDPTRPTLLLQSIALPPWDRLQARDGYSGYLREEPQTKRFVLPERVQAGQVFRFRLQANATVTRGGKRYGLRSERDQIAWLERQGEHHGFRLLYYEAGAGTRIPSCQVTSAERRAFRKRRQDPPIVLWSVTYDGYLQVTDPRGLQQALVNGLGHGKALGLGLLSIAPA</sequence>
<dbReference type="NCBIfam" id="TIGR01907">
    <property type="entry name" value="casE_Cse3"/>
    <property type="match status" value="1"/>
</dbReference>
<evidence type="ECO:0000313" key="2">
    <source>
        <dbReference type="Proteomes" id="UP001332192"/>
    </source>
</evidence>
<reference evidence="1 2" key="1">
    <citation type="journal article" date="2024" name="Front. Microbiol.">
        <title>Novel thermophilic genera Geochorda gen. nov. and Carboxydochorda gen. nov. from the deep terrestrial subsurface reveal the ecophysiological diversity in the class Limnochordia.</title>
        <authorList>
            <person name="Karnachuk O.V."/>
            <person name="Lukina A.P."/>
            <person name="Avakyan M.R."/>
            <person name="Kadnikov V.V."/>
            <person name="Begmatov S."/>
            <person name="Beletsky A.V."/>
            <person name="Vlasova K.G."/>
            <person name="Novikov A.A."/>
            <person name="Shcherbakova V.A."/>
            <person name="Mardanov A.V."/>
            <person name="Ravin N.V."/>
        </authorList>
    </citation>
    <scope>NUCLEOTIDE SEQUENCE [LARGE SCALE GENOMIC DNA]</scope>
    <source>
        <strain evidence="1 2">L945</strain>
    </source>
</reference>
<dbReference type="Proteomes" id="UP001332192">
    <property type="component" value="Chromosome"/>
</dbReference>
<dbReference type="InterPro" id="IPR010179">
    <property type="entry name" value="CRISPR-assoc_prot_Cse3"/>
</dbReference>
<protein>
    <submittedName>
        <fullName evidence="1">Type I-E CRISPR-associated protein Cas6/Cse3/CasE</fullName>
    </submittedName>
</protein>
<dbReference type="EMBL" id="CP141615">
    <property type="protein sequence ID" value="WRP16341.1"/>
    <property type="molecule type" value="Genomic_DNA"/>
</dbReference>
<dbReference type="Gene3D" id="3.30.70.1210">
    <property type="entry name" value="Crispr-associated protein, domain 2"/>
    <property type="match status" value="1"/>
</dbReference>
<organism evidence="1 2">
    <name type="scientific">Carboxydichorda subterranea</name>
    <dbReference type="NCBI Taxonomy" id="3109565"/>
    <lineage>
        <taxon>Bacteria</taxon>
        <taxon>Bacillati</taxon>
        <taxon>Bacillota</taxon>
        <taxon>Limnochordia</taxon>
        <taxon>Limnochordales</taxon>
        <taxon>Geochordaceae</taxon>
        <taxon>Carboxydichorda</taxon>
    </lineage>
</organism>
<evidence type="ECO:0000313" key="1">
    <source>
        <dbReference type="EMBL" id="WRP16341.1"/>
    </source>
</evidence>
<proteinExistence type="predicted"/>
<dbReference type="SUPFAM" id="SSF117987">
    <property type="entry name" value="CRISPR-associated protein"/>
    <property type="match status" value="2"/>
</dbReference>
<accession>A0ABZ1BUK3</accession>
<dbReference type="SMART" id="SM01101">
    <property type="entry name" value="CRISPR_assoc"/>
    <property type="match status" value="1"/>
</dbReference>
<dbReference type="Pfam" id="PF08798">
    <property type="entry name" value="CRISPR_assoc"/>
    <property type="match status" value="1"/>
</dbReference>
<dbReference type="RefSeq" id="WP_324715613.1">
    <property type="nucleotide sequence ID" value="NZ_CP141615.1"/>
</dbReference>
<dbReference type="CDD" id="cd09727">
    <property type="entry name" value="Cas6_I-E"/>
    <property type="match status" value="1"/>
</dbReference>
<keyword evidence="2" id="KW-1185">Reference proteome</keyword>
<dbReference type="Gene3D" id="3.30.70.1200">
    <property type="entry name" value="Crispr-associated protein, domain 1"/>
    <property type="match status" value="1"/>
</dbReference>
<name>A0ABZ1BUK3_9FIRM</name>